<evidence type="ECO:0000313" key="1">
    <source>
        <dbReference type="EMBL" id="KAL3420523.1"/>
    </source>
</evidence>
<protein>
    <submittedName>
        <fullName evidence="1">Uncharacterized protein</fullName>
    </submittedName>
</protein>
<evidence type="ECO:0000313" key="2">
    <source>
        <dbReference type="Proteomes" id="UP001629113"/>
    </source>
</evidence>
<reference evidence="1 2" key="1">
    <citation type="submission" date="2024-06" db="EMBL/GenBank/DDBJ databases">
        <title>Complete genome of Phlyctema vagabunda strain 19-DSS-EL-015.</title>
        <authorList>
            <person name="Fiorenzani C."/>
        </authorList>
    </citation>
    <scope>NUCLEOTIDE SEQUENCE [LARGE SCALE GENOMIC DNA]</scope>
    <source>
        <strain evidence="1 2">19-DSS-EL-015</strain>
    </source>
</reference>
<proteinExistence type="predicted"/>
<comment type="caution">
    <text evidence="1">The sequence shown here is derived from an EMBL/GenBank/DDBJ whole genome shotgun (WGS) entry which is preliminary data.</text>
</comment>
<dbReference type="Proteomes" id="UP001629113">
    <property type="component" value="Unassembled WGS sequence"/>
</dbReference>
<sequence length="123" mass="13005">MAVACHLGFTHRPDLEAFGRGRGAFNADNCLGAIRTTSLDAAIAISFCESYITSNLVAITATASTTETRAEQTITATPGTTTTAYGMEYATTVTLPALAKVTPVSPATCAPSEYKYVLEYIHF</sequence>
<accession>A0ABR4PB41</accession>
<dbReference type="EMBL" id="JBFCZG010000006">
    <property type="protein sequence ID" value="KAL3420523.1"/>
    <property type="molecule type" value="Genomic_DNA"/>
</dbReference>
<gene>
    <name evidence="1" type="ORF">PVAG01_06968</name>
</gene>
<organism evidence="1 2">
    <name type="scientific">Phlyctema vagabunda</name>
    <dbReference type="NCBI Taxonomy" id="108571"/>
    <lineage>
        <taxon>Eukaryota</taxon>
        <taxon>Fungi</taxon>
        <taxon>Dikarya</taxon>
        <taxon>Ascomycota</taxon>
        <taxon>Pezizomycotina</taxon>
        <taxon>Leotiomycetes</taxon>
        <taxon>Helotiales</taxon>
        <taxon>Dermateaceae</taxon>
        <taxon>Phlyctema</taxon>
    </lineage>
</organism>
<name>A0ABR4PB41_9HELO</name>
<keyword evidence="2" id="KW-1185">Reference proteome</keyword>